<keyword evidence="2" id="KW-1133">Transmembrane helix</keyword>
<feature type="domain" description="PepSY" evidence="3">
    <location>
        <begin position="193"/>
        <end position="244"/>
    </location>
</feature>
<sequence length="249" mass="26352">MRKIQIAAIVKRHWIPLVFIVVVFISAVIVTRLHKVFASQDLNPHAGLSVAWPLMHGLMNGVRVGAVVIVVALALAGCSGNGRSGAKSSESTTPGASWSRPDAPPDPHTLLRAGDLAVSQVPASVLIFIESETNDSGSWKARVVTPDGAERQLKIESDGESVLVGPTVTDDSDADKAKRRANLHGAHLDYRAAVKKVLSAVPNGSVTELSLLDLNGTVVWDADVWDTELVEHDVTIDAASGAVTTNRPV</sequence>
<reference evidence="5" key="1">
    <citation type="submission" date="2016-06" db="EMBL/GenBank/DDBJ databases">
        <authorList>
            <person name="Sutton G."/>
            <person name="Brinkac L."/>
            <person name="Sanka R."/>
            <person name="Adams M."/>
            <person name="Lau E."/>
            <person name="Mehaffy C."/>
            <person name="Tameris M."/>
            <person name="Hatherill M."/>
            <person name="Hanekom W."/>
            <person name="Mahomed H."/>
            <person name="Mcshane H."/>
        </authorList>
    </citation>
    <scope>NUCLEOTIDE SEQUENCE [LARGE SCALE GENOMIC DNA]</scope>
    <source>
        <strain evidence="5">852014-51077_SCH5608930-a</strain>
    </source>
</reference>
<dbReference type="Pfam" id="PF05423">
    <property type="entry name" value="Mycobact_memb"/>
    <property type="match status" value="1"/>
</dbReference>
<dbReference type="AlphaFoldDB" id="A0A1A2EYD5"/>
<dbReference type="InterPro" id="IPR025711">
    <property type="entry name" value="PepSY"/>
</dbReference>
<dbReference type="Gene3D" id="3.10.450.40">
    <property type="match status" value="1"/>
</dbReference>
<evidence type="ECO:0000259" key="3">
    <source>
        <dbReference type="Pfam" id="PF03413"/>
    </source>
</evidence>
<evidence type="ECO:0000313" key="5">
    <source>
        <dbReference type="Proteomes" id="UP000093985"/>
    </source>
</evidence>
<dbReference type="RefSeq" id="WP_064853700.1">
    <property type="nucleotide sequence ID" value="NZ_LZIN01000015.1"/>
</dbReference>
<organism evidence="4 5">
    <name type="scientific">Mycolicibacter sinensis (strain JDM601)</name>
    <name type="common">Mycobacterium sinense</name>
    <dbReference type="NCBI Taxonomy" id="875328"/>
    <lineage>
        <taxon>Bacteria</taxon>
        <taxon>Bacillati</taxon>
        <taxon>Actinomycetota</taxon>
        <taxon>Actinomycetes</taxon>
        <taxon>Mycobacteriales</taxon>
        <taxon>Mycobacteriaceae</taxon>
        <taxon>Mycolicibacter</taxon>
    </lineage>
</organism>
<gene>
    <name evidence="4" type="ORF">A5771_01415</name>
</gene>
<comment type="caution">
    <text evidence="4">The sequence shown here is derived from an EMBL/GenBank/DDBJ whole genome shotgun (WGS) entry which is preliminary data.</text>
</comment>
<dbReference type="Pfam" id="PF03413">
    <property type="entry name" value="PepSY"/>
    <property type="match status" value="1"/>
</dbReference>
<dbReference type="InterPro" id="IPR008693">
    <property type="entry name" value="MmpS"/>
</dbReference>
<evidence type="ECO:0000256" key="1">
    <source>
        <dbReference type="SAM" id="MobiDB-lite"/>
    </source>
</evidence>
<proteinExistence type="predicted"/>
<keyword evidence="2" id="KW-0472">Membrane</keyword>
<dbReference type="EMBL" id="LZIN01000015">
    <property type="protein sequence ID" value="OBG09514.1"/>
    <property type="molecule type" value="Genomic_DNA"/>
</dbReference>
<dbReference type="Proteomes" id="UP000093985">
    <property type="component" value="Unassembled WGS sequence"/>
</dbReference>
<protein>
    <recommendedName>
        <fullName evidence="3">PepSY domain-containing protein</fullName>
    </recommendedName>
</protein>
<accession>A0A1A2EYD5</accession>
<keyword evidence="2" id="KW-0812">Transmembrane</keyword>
<feature type="transmembrane region" description="Helical" evidence="2">
    <location>
        <begin position="54"/>
        <end position="78"/>
    </location>
</feature>
<feature type="region of interest" description="Disordered" evidence="1">
    <location>
        <begin position="80"/>
        <end position="106"/>
    </location>
</feature>
<feature type="transmembrane region" description="Helical" evidence="2">
    <location>
        <begin position="12"/>
        <end position="34"/>
    </location>
</feature>
<feature type="compositionally biased region" description="Polar residues" evidence="1">
    <location>
        <begin position="86"/>
        <end position="96"/>
    </location>
</feature>
<name>A0A1A2EYD5_MYCSD</name>
<evidence type="ECO:0000313" key="4">
    <source>
        <dbReference type="EMBL" id="OBG09514.1"/>
    </source>
</evidence>
<evidence type="ECO:0000256" key="2">
    <source>
        <dbReference type="SAM" id="Phobius"/>
    </source>
</evidence>